<evidence type="ECO:0000256" key="1">
    <source>
        <dbReference type="SAM" id="Phobius"/>
    </source>
</evidence>
<keyword evidence="1" id="KW-0472">Membrane</keyword>
<dbReference type="GeneID" id="92095191"/>
<keyword evidence="1" id="KW-0812">Transmembrane</keyword>
<dbReference type="RefSeq" id="XP_066711238.1">
    <property type="nucleotide sequence ID" value="XM_066862128.1"/>
</dbReference>
<name>A0ABR1TQR1_9PEZI</name>
<evidence type="ECO:0000313" key="2">
    <source>
        <dbReference type="EMBL" id="KAK8048989.1"/>
    </source>
</evidence>
<dbReference type="Proteomes" id="UP001480595">
    <property type="component" value="Unassembled WGS sequence"/>
</dbReference>
<comment type="caution">
    <text evidence="2">The sequence shown here is derived from an EMBL/GenBank/DDBJ whole genome shotgun (WGS) entry which is preliminary data.</text>
</comment>
<accession>A0ABR1TQR1</accession>
<protein>
    <submittedName>
        <fullName evidence="2">Uncharacterized protein</fullName>
    </submittedName>
</protein>
<organism evidence="2 3">
    <name type="scientific">Apiospora phragmitis</name>
    <dbReference type="NCBI Taxonomy" id="2905665"/>
    <lineage>
        <taxon>Eukaryota</taxon>
        <taxon>Fungi</taxon>
        <taxon>Dikarya</taxon>
        <taxon>Ascomycota</taxon>
        <taxon>Pezizomycotina</taxon>
        <taxon>Sordariomycetes</taxon>
        <taxon>Xylariomycetidae</taxon>
        <taxon>Amphisphaeriales</taxon>
        <taxon>Apiosporaceae</taxon>
        <taxon>Apiospora</taxon>
    </lineage>
</organism>
<gene>
    <name evidence="2" type="ORF">PG994_010719</name>
</gene>
<dbReference type="EMBL" id="JAQQWL010000011">
    <property type="protein sequence ID" value="KAK8048989.1"/>
    <property type="molecule type" value="Genomic_DNA"/>
</dbReference>
<feature type="transmembrane region" description="Helical" evidence="1">
    <location>
        <begin position="62"/>
        <end position="85"/>
    </location>
</feature>
<keyword evidence="1" id="KW-1133">Transmembrane helix</keyword>
<keyword evidence="3" id="KW-1185">Reference proteome</keyword>
<evidence type="ECO:0000313" key="3">
    <source>
        <dbReference type="Proteomes" id="UP001480595"/>
    </source>
</evidence>
<reference evidence="2 3" key="1">
    <citation type="submission" date="2023-01" db="EMBL/GenBank/DDBJ databases">
        <title>Analysis of 21 Apiospora genomes using comparative genomics revels a genus with tremendous synthesis potential of carbohydrate active enzymes and secondary metabolites.</title>
        <authorList>
            <person name="Sorensen T."/>
        </authorList>
    </citation>
    <scope>NUCLEOTIDE SEQUENCE [LARGE SCALE GENOMIC DNA]</scope>
    <source>
        <strain evidence="2 3">CBS 135458</strain>
    </source>
</reference>
<sequence length="132" mass="14339">MRLYRGRRQQLGFSKMLMLGMNKADDTATPSILYALEGLGNATVHTATFLENDSIVYLAPPVALGLALLMTSAAAPFSLVIMNLLHARLGIKPIEGYSLSETSPGASMMPLRGELFPSRQAKLLDVDDSKRE</sequence>
<dbReference type="SUPFAM" id="SSF56801">
    <property type="entry name" value="Acetyl-CoA synthetase-like"/>
    <property type="match status" value="1"/>
</dbReference>
<proteinExistence type="predicted"/>